<dbReference type="EMBL" id="JACHHO010000003">
    <property type="protein sequence ID" value="MBB5205271.1"/>
    <property type="molecule type" value="Genomic_DNA"/>
</dbReference>
<organism evidence="6 7">
    <name type="scientific">Inhella inkyongensis</name>
    <dbReference type="NCBI Taxonomy" id="392593"/>
    <lineage>
        <taxon>Bacteria</taxon>
        <taxon>Pseudomonadati</taxon>
        <taxon>Pseudomonadota</taxon>
        <taxon>Betaproteobacteria</taxon>
        <taxon>Burkholderiales</taxon>
        <taxon>Sphaerotilaceae</taxon>
        <taxon>Inhella</taxon>
    </lineage>
</organism>
<protein>
    <recommendedName>
        <fullName evidence="1">diguanylate cyclase</fullName>
        <ecNumber evidence="1">2.7.7.65</ecNumber>
    </recommendedName>
</protein>
<evidence type="ECO:0000256" key="2">
    <source>
        <dbReference type="ARBA" id="ARBA00034247"/>
    </source>
</evidence>
<dbReference type="Gene3D" id="3.30.70.270">
    <property type="match status" value="1"/>
</dbReference>
<feature type="domain" description="GGDEF" evidence="5">
    <location>
        <begin position="489"/>
        <end position="627"/>
    </location>
</feature>
<dbReference type="PANTHER" id="PTHR45138:SF9">
    <property type="entry name" value="DIGUANYLATE CYCLASE DGCM-RELATED"/>
    <property type="match status" value="1"/>
</dbReference>
<keyword evidence="4" id="KW-0732">Signal</keyword>
<dbReference type="GO" id="GO:0005886">
    <property type="term" value="C:plasma membrane"/>
    <property type="evidence" value="ECO:0007669"/>
    <property type="project" value="TreeGrafter"/>
</dbReference>
<dbReference type="NCBIfam" id="TIGR00254">
    <property type="entry name" value="GGDEF"/>
    <property type="match status" value="1"/>
</dbReference>
<dbReference type="SUPFAM" id="SSF48452">
    <property type="entry name" value="TPR-like"/>
    <property type="match status" value="1"/>
</dbReference>
<dbReference type="InterPro" id="IPR050469">
    <property type="entry name" value="Diguanylate_Cyclase"/>
</dbReference>
<evidence type="ECO:0000256" key="1">
    <source>
        <dbReference type="ARBA" id="ARBA00012528"/>
    </source>
</evidence>
<dbReference type="InterPro" id="IPR029787">
    <property type="entry name" value="Nucleotide_cyclase"/>
</dbReference>
<dbReference type="InterPro" id="IPR011990">
    <property type="entry name" value="TPR-like_helical_dom_sf"/>
</dbReference>
<keyword evidence="7" id="KW-1185">Reference proteome</keyword>
<dbReference type="Gene3D" id="1.25.40.10">
    <property type="entry name" value="Tetratricopeptide repeat domain"/>
    <property type="match status" value="1"/>
</dbReference>
<feature type="chain" id="PRO_5032790857" description="diguanylate cyclase" evidence="4">
    <location>
        <begin position="21"/>
        <end position="664"/>
    </location>
</feature>
<dbReference type="GO" id="GO:0052621">
    <property type="term" value="F:diguanylate cyclase activity"/>
    <property type="evidence" value="ECO:0007669"/>
    <property type="project" value="UniProtKB-EC"/>
</dbReference>
<accession>A0A840S9T3</accession>
<dbReference type="SUPFAM" id="SSF55073">
    <property type="entry name" value="Nucleotide cyclase"/>
    <property type="match status" value="1"/>
</dbReference>
<dbReference type="Proteomes" id="UP000554837">
    <property type="component" value="Unassembled WGS sequence"/>
</dbReference>
<evidence type="ECO:0000256" key="4">
    <source>
        <dbReference type="SAM" id="SignalP"/>
    </source>
</evidence>
<feature type="signal peptide" evidence="4">
    <location>
        <begin position="1"/>
        <end position="20"/>
    </location>
</feature>
<sequence>MKRLLAGLSLSLSLGLGVQAQVLDLAKDQRAVQLLLLGYDHPAKADAELRAMRAETAPAQGDWLDYLEARLRVQTGDLEAAAQWARGLNTPMASLVLALVHERQGRDSEALRLAEAVQHDLAANCKAWPGPREGKLDCDFRLVREALRLQARVQLRRSQMGSARTLMEQALSLARAGQDNEIAAHDLADLADIHDLLDQQELSRQALANALKLAADSPRMLARIKSYEAMLATRRGDRDAQLAAYTEALTLARSADSPRLEALLLGNLADYYLHTHKPEQAKQHAEAALPVLQRFGEPRALRNARHNLAVALVLLRQFDGARQQLALIDKLPVGGDDSASRGEELRELGAAWAKVGQAKEALALYHAERRLTLEDQQRAREAVMADLRAKYDADAQKANLELRRREHELNQQTLSNQEAVRKVTLIGAVLLGLCAVIAVLALARMRQAHRRLRANQALLQVLSERDPLTQLANRRHFQSAMAARGDEPLAGGLLMIDIDHFKRINDSHGHGAGDLVIQAVAKRLQATLREGDLLVRWGGEEFLILAPSLRTSHVQVLVDRLLLAVGEKPVALESGESLRVTISIGFGCFPLPPSGLTLPWERAINWADLALYAAKHRGRNRGVGIVEAQAEDDESLVRIESDFEGAAAAARIKLAQVIGPIALS</sequence>
<proteinExistence type="predicted"/>
<keyword evidence="3" id="KW-0472">Membrane</keyword>
<reference evidence="6 7" key="1">
    <citation type="submission" date="2020-08" db="EMBL/GenBank/DDBJ databases">
        <title>Genomic Encyclopedia of Type Strains, Phase IV (KMG-IV): sequencing the most valuable type-strain genomes for metagenomic binning, comparative biology and taxonomic classification.</title>
        <authorList>
            <person name="Goeker M."/>
        </authorList>
    </citation>
    <scope>NUCLEOTIDE SEQUENCE [LARGE SCALE GENOMIC DNA]</scope>
    <source>
        <strain evidence="6 7">DSM 23958</strain>
    </source>
</reference>
<feature type="transmembrane region" description="Helical" evidence="3">
    <location>
        <begin position="423"/>
        <end position="443"/>
    </location>
</feature>
<dbReference type="EC" id="2.7.7.65" evidence="1"/>
<comment type="caution">
    <text evidence="6">The sequence shown here is derived from an EMBL/GenBank/DDBJ whole genome shotgun (WGS) entry which is preliminary data.</text>
</comment>
<evidence type="ECO:0000259" key="5">
    <source>
        <dbReference type="PROSITE" id="PS50887"/>
    </source>
</evidence>
<dbReference type="GO" id="GO:0043709">
    <property type="term" value="P:cell adhesion involved in single-species biofilm formation"/>
    <property type="evidence" value="ECO:0007669"/>
    <property type="project" value="TreeGrafter"/>
</dbReference>
<dbReference type="PANTHER" id="PTHR45138">
    <property type="entry name" value="REGULATORY COMPONENTS OF SENSORY TRANSDUCTION SYSTEM"/>
    <property type="match status" value="1"/>
</dbReference>
<dbReference type="PROSITE" id="PS50887">
    <property type="entry name" value="GGDEF"/>
    <property type="match status" value="1"/>
</dbReference>
<keyword evidence="3" id="KW-0812">Transmembrane</keyword>
<dbReference type="InterPro" id="IPR043128">
    <property type="entry name" value="Rev_trsase/Diguanyl_cyclase"/>
</dbReference>
<evidence type="ECO:0000313" key="7">
    <source>
        <dbReference type="Proteomes" id="UP000554837"/>
    </source>
</evidence>
<gene>
    <name evidence="6" type="ORF">HNQ51_002590</name>
</gene>
<dbReference type="InterPro" id="IPR000160">
    <property type="entry name" value="GGDEF_dom"/>
</dbReference>
<dbReference type="GO" id="GO:1902201">
    <property type="term" value="P:negative regulation of bacterial-type flagellum-dependent cell motility"/>
    <property type="evidence" value="ECO:0007669"/>
    <property type="project" value="TreeGrafter"/>
</dbReference>
<dbReference type="FunFam" id="3.30.70.270:FF:000001">
    <property type="entry name" value="Diguanylate cyclase domain protein"/>
    <property type="match status" value="1"/>
</dbReference>
<dbReference type="OrthoDB" id="9813903at2"/>
<dbReference type="AlphaFoldDB" id="A0A840S9T3"/>
<dbReference type="SMART" id="SM00267">
    <property type="entry name" value="GGDEF"/>
    <property type="match status" value="1"/>
</dbReference>
<dbReference type="CDD" id="cd01949">
    <property type="entry name" value="GGDEF"/>
    <property type="match status" value="1"/>
</dbReference>
<dbReference type="RefSeq" id="WP_138858196.1">
    <property type="nucleotide sequence ID" value="NZ_CP040709.1"/>
</dbReference>
<keyword evidence="3" id="KW-1133">Transmembrane helix</keyword>
<evidence type="ECO:0000313" key="6">
    <source>
        <dbReference type="EMBL" id="MBB5205271.1"/>
    </source>
</evidence>
<name>A0A840S9T3_9BURK</name>
<evidence type="ECO:0000256" key="3">
    <source>
        <dbReference type="SAM" id="Phobius"/>
    </source>
</evidence>
<dbReference type="Pfam" id="PF00990">
    <property type="entry name" value="GGDEF"/>
    <property type="match status" value="1"/>
</dbReference>
<comment type="catalytic activity">
    <reaction evidence="2">
        <text>2 GTP = 3',3'-c-di-GMP + 2 diphosphate</text>
        <dbReference type="Rhea" id="RHEA:24898"/>
        <dbReference type="ChEBI" id="CHEBI:33019"/>
        <dbReference type="ChEBI" id="CHEBI:37565"/>
        <dbReference type="ChEBI" id="CHEBI:58805"/>
        <dbReference type="EC" id="2.7.7.65"/>
    </reaction>
</comment>